<keyword evidence="1" id="KW-0175">Coiled coil</keyword>
<reference evidence="3 4" key="1">
    <citation type="submission" date="2019-02" db="EMBL/GenBank/DDBJ databases">
        <title>Genome sequencing of the rare red list fungi Dentipellis fragilis.</title>
        <authorList>
            <person name="Buettner E."/>
            <person name="Kellner H."/>
        </authorList>
    </citation>
    <scope>NUCLEOTIDE SEQUENCE [LARGE SCALE GENOMIC DNA]</scope>
    <source>
        <strain evidence="3 4">DSM 105465</strain>
    </source>
</reference>
<feature type="compositionally biased region" description="Basic and acidic residues" evidence="2">
    <location>
        <begin position="300"/>
        <end position="309"/>
    </location>
</feature>
<keyword evidence="4" id="KW-1185">Reference proteome</keyword>
<name>A0A4Y9YKJ1_9AGAM</name>
<gene>
    <name evidence="3" type="ORF">EVG20_g6467</name>
</gene>
<dbReference type="EMBL" id="SEOQ01000433">
    <property type="protein sequence ID" value="TFY63086.1"/>
    <property type="molecule type" value="Genomic_DNA"/>
</dbReference>
<dbReference type="OrthoDB" id="3269637at2759"/>
<dbReference type="Proteomes" id="UP000298327">
    <property type="component" value="Unassembled WGS sequence"/>
</dbReference>
<organism evidence="3 4">
    <name type="scientific">Dentipellis fragilis</name>
    <dbReference type="NCBI Taxonomy" id="205917"/>
    <lineage>
        <taxon>Eukaryota</taxon>
        <taxon>Fungi</taxon>
        <taxon>Dikarya</taxon>
        <taxon>Basidiomycota</taxon>
        <taxon>Agaricomycotina</taxon>
        <taxon>Agaricomycetes</taxon>
        <taxon>Russulales</taxon>
        <taxon>Hericiaceae</taxon>
        <taxon>Dentipellis</taxon>
    </lineage>
</organism>
<protein>
    <recommendedName>
        <fullName evidence="5">HNH nuclease domain-containing protein</fullName>
    </recommendedName>
</protein>
<accession>A0A4Y9YKJ1</accession>
<feature type="region of interest" description="Disordered" evidence="2">
    <location>
        <begin position="276"/>
        <end position="309"/>
    </location>
</feature>
<feature type="coiled-coil region" evidence="1">
    <location>
        <begin position="342"/>
        <end position="374"/>
    </location>
</feature>
<evidence type="ECO:0000256" key="2">
    <source>
        <dbReference type="SAM" id="MobiDB-lite"/>
    </source>
</evidence>
<comment type="caution">
    <text evidence="3">The sequence shown here is derived from an EMBL/GenBank/DDBJ whole genome shotgun (WGS) entry which is preliminary data.</text>
</comment>
<proteinExistence type="predicted"/>
<evidence type="ECO:0008006" key="5">
    <source>
        <dbReference type="Google" id="ProtNLM"/>
    </source>
</evidence>
<evidence type="ECO:0000256" key="1">
    <source>
        <dbReference type="SAM" id="Coils"/>
    </source>
</evidence>
<dbReference type="AlphaFoldDB" id="A0A4Y9YKJ1"/>
<evidence type="ECO:0000313" key="4">
    <source>
        <dbReference type="Proteomes" id="UP000298327"/>
    </source>
</evidence>
<evidence type="ECO:0000313" key="3">
    <source>
        <dbReference type="EMBL" id="TFY63086.1"/>
    </source>
</evidence>
<sequence>MPATILVYTQFPTTVSRRIPNDWKWTRTLAFPLDDLAKLKLSPTPFKWIRYATGVVVGAQGDLSHQRDSVALVNYDDPLPGESLELYYHVSDEKKLHMFPLDPLLANSRTATPSAKSTRQANFGGEVMQRDGGRKGSSYIEAFTRGRHRGPDDENDIIDDIDSVRNGLFLDKALHAELGSDFAILVTPNFAMDTSDVDVQPGTHGHGQRYTAHFFDLPFVAASNLPGRAIRTPDEMSEWPPTMLFDAVYASAVLHHFGVVPPRTLDPWNDIFYSGERTTTEQVDEQRRREQEAKEDEQTEQSRLERNERYMQRRTGGSAVDGIDPLMLPYMLIPRDRMAKYAEERQEALAEEEREVLEAKVSSWRDKKNEEEKKEWEEIHIFLFLEPLSLRGSLRALLVLLPYPCWPSCSSILSSSWSSTLALRRWPCERRQGRLKSRARTSSECDEELWMLRDGGGGEGRPLLPRVTVVAACDKGQSRLARDGFPLYL</sequence>